<dbReference type="AlphaFoldDB" id="A0A5Q2N1J6"/>
<feature type="transmembrane region" description="Helical" evidence="2">
    <location>
        <begin position="6"/>
        <end position="25"/>
    </location>
</feature>
<dbReference type="EMBL" id="CP045875">
    <property type="protein sequence ID" value="QGG47162.1"/>
    <property type="molecule type" value="Genomic_DNA"/>
</dbReference>
<keyword evidence="2" id="KW-0472">Membrane</keyword>
<gene>
    <name evidence="3" type="ORF">FTV88_1010</name>
</gene>
<dbReference type="KEGG" id="hcv:FTV88_1010"/>
<dbReference type="InterPro" id="IPR025324">
    <property type="entry name" value="DUF4230"/>
</dbReference>
<protein>
    <recommendedName>
        <fullName evidence="5">DUF4230 domain-containing protein</fullName>
    </recommendedName>
</protein>
<dbReference type="Pfam" id="PF14014">
    <property type="entry name" value="DUF4230"/>
    <property type="match status" value="1"/>
</dbReference>
<feature type="coiled-coil region" evidence="1">
    <location>
        <begin position="182"/>
        <end position="209"/>
    </location>
</feature>
<evidence type="ECO:0000313" key="4">
    <source>
        <dbReference type="Proteomes" id="UP000366051"/>
    </source>
</evidence>
<proteinExistence type="predicted"/>
<dbReference type="RefSeq" id="WP_153724599.1">
    <property type="nucleotide sequence ID" value="NZ_CP045875.1"/>
</dbReference>
<sequence>MGRLTTKAFLGVTVIGLFLFLFLLLSMKEFSGYKSFEAKQSIHLYEIKKVAKLISLEHSAVVTISINDPLRWQDFGLSGALTSFGREPLPGTAIKYVAVGQGRVVVGIDVEKIDLIEQSNGEKLLQLPQPEIMYRFIDVDSWEIIYQEEPYVRRFIKPLTQTEIRQLETEALESLVREVHEKGLLEEAAQKAKEQIEKLLQEKDIVTVQIVQNQKT</sequence>
<evidence type="ECO:0000313" key="3">
    <source>
        <dbReference type="EMBL" id="QGG47162.1"/>
    </source>
</evidence>
<evidence type="ECO:0000256" key="2">
    <source>
        <dbReference type="SAM" id="Phobius"/>
    </source>
</evidence>
<accession>A0A5Q2N1J6</accession>
<evidence type="ECO:0008006" key="5">
    <source>
        <dbReference type="Google" id="ProtNLM"/>
    </source>
</evidence>
<name>A0A5Q2N1J6_9FIRM</name>
<dbReference type="Proteomes" id="UP000366051">
    <property type="component" value="Chromosome"/>
</dbReference>
<keyword evidence="2" id="KW-0812">Transmembrane</keyword>
<keyword evidence="2" id="KW-1133">Transmembrane helix</keyword>
<reference evidence="4" key="1">
    <citation type="submission" date="2019-11" db="EMBL/GenBank/DDBJ databases">
        <title>Genome sequence of Heliorestis convoluta strain HH, an alkaliphilic and minimalistic phototrophic bacterium from a soda lake in Egypt.</title>
        <authorList>
            <person name="Dewey E.D."/>
            <person name="Stokes L.M."/>
            <person name="Burchell B.M."/>
            <person name="Shaffer K.N."/>
            <person name="Huntington A.M."/>
            <person name="Baker J.M."/>
            <person name="Nadendla S."/>
            <person name="Giglio M.G."/>
            <person name="Touchman J.W."/>
            <person name="Blankenship R.E."/>
            <person name="Madigan M.T."/>
            <person name="Sattley W.M."/>
        </authorList>
    </citation>
    <scope>NUCLEOTIDE SEQUENCE [LARGE SCALE GENOMIC DNA]</scope>
    <source>
        <strain evidence="4">HH</strain>
    </source>
</reference>
<keyword evidence="1" id="KW-0175">Coiled coil</keyword>
<dbReference type="OrthoDB" id="9845910at2"/>
<organism evidence="3 4">
    <name type="scientific">Heliorestis convoluta</name>
    <dbReference type="NCBI Taxonomy" id="356322"/>
    <lineage>
        <taxon>Bacteria</taxon>
        <taxon>Bacillati</taxon>
        <taxon>Bacillota</taxon>
        <taxon>Clostridia</taxon>
        <taxon>Eubacteriales</taxon>
        <taxon>Heliobacteriaceae</taxon>
        <taxon>Heliorestis</taxon>
    </lineage>
</organism>
<keyword evidence="4" id="KW-1185">Reference proteome</keyword>
<evidence type="ECO:0000256" key="1">
    <source>
        <dbReference type="SAM" id="Coils"/>
    </source>
</evidence>